<reference evidence="1 2" key="1">
    <citation type="journal article" date="2022" name="Hortic Res">
        <title>A haplotype resolved chromosomal level avocado genome allows analysis of novel avocado genes.</title>
        <authorList>
            <person name="Nath O."/>
            <person name="Fletcher S.J."/>
            <person name="Hayward A."/>
            <person name="Shaw L.M."/>
            <person name="Masouleh A.K."/>
            <person name="Furtado A."/>
            <person name="Henry R.J."/>
            <person name="Mitter N."/>
        </authorList>
    </citation>
    <scope>NUCLEOTIDE SEQUENCE [LARGE SCALE GENOMIC DNA]</scope>
    <source>
        <strain evidence="2">cv. Hass</strain>
    </source>
</reference>
<sequence>MSLSLTDHHVFFLKSTPRYPTIQFFSENMGFCLNSQHVFPLRSTHSYPIMYCVKTHLPFLTSTSPATETCLPFSTSTSPEQTHFMVDYLVQRCGLSIEEANRASKALAHIKSTEKPDSVLNFLKQNDFNDTHIKNLISKHPRLLTVKVETTLKPKFLFFQELGLYGTPFAEITSKWPFFLFHSIKNHLRPTISYLRTFLNTNDNIVRAIKKWTKILTYDLHTQIIPSIEVLQKCGIPDHQISSLLKANPFFLTQGPQWVESLVTRAERFGIGRGSGMFVYAVLAMGRMSETTMEAKMELFKSFGWSEQDILVAFQKEPRFMNSSETKVRSIMRLLVGEMGFKPREIASRPKVLLSSLEKMLLPRHEVLKILKSRGLVKEKKCLLSVVNMSGEVFLKNYVIRYLDRAPELIEAYMVPLGISR</sequence>
<dbReference type="EMBL" id="CM056809">
    <property type="protein sequence ID" value="KAJ8647059.1"/>
    <property type="molecule type" value="Genomic_DNA"/>
</dbReference>
<keyword evidence="2" id="KW-1185">Reference proteome</keyword>
<proteinExistence type="predicted"/>
<gene>
    <name evidence="1" type="ORF">MRB53_000082</name>
</gene>
<name>A0ACC2MN38_PERAE</name>
<dbReference type="Proteomes" id="UP001234297">
    <property type="component" value="Chromosome 1"/>
</dbReference>
<accession>A0ACC2MN38</accession>
<protein>
    <submittedName>
        <fullName evidence="1">Uncharacterized protein</fullName>
    </submittedName>
</protein>
<evidence type="ECO:0000313" key="1">
    <source>
        <dbReference type="EMBL" id="KAJ8647059.1"/>
    </source>
</evidence>
<comment type="caution">
    <text evidence="1">The sequence shown here is derived from an EMBL/GenBank/DDBJ whole genome shotgun (WGS) entry which is preliminary data.</text>
</comment>
<evidence type="ECO:0000313" key="2">
    <source>
        <dbReference type="Proteomes" id="UP001234297"/>
    </source>
</evidence>
<organism evidence="1 2">
    <name type="scientific">Persea americana</name>
    <name type="common">Avocado</name>
    <dbReference type="NCBI Taxonomy" id="3435"/>
    <lineage>
        <taxon>Eukaryota</taxon>
        <taxon>Viridiplantae</taxon>
        <taxon>Streptophyta</taxon>
        <taxon>Embryophyta</taxon>
        <taxon>Tracheophyta</taxon>
        <taxon>Spermatophyta</taxon>
        <taxon>Magnoliopsida</taxon>
        <taxon>Magnoliidae</taxon>
        <taxon>Laurales</taxon>
        <taxon>Lauraceae</taxon>
        <taxon>Persea</taxon>
    </lineage>
</organism>